<dbReference type="SUPFAM" id="SSF52738">
    <property type="entry name" value="Methylesterase CheB, C-terminal domain"/>
    <property type="match status" value="1"/>
</dbReference>
<evidence type="ECO:0000313" key="2">
    <source>
        <dbReference type="Proteomes" id="UP000245124"/>
    </source>
</evidence>
<keyword evidence="2" id="KW-1185">Reference proteome</keyword>
<sequence>MSDGESQKIITQMAENAKNHLPHFKNAAFDIVAIAASAGGLTALIKVLSTLPPEFTAAIANIDRICSMKWN</sequence>
<dbReference type="EMBL" id="BDUD01000001">
    <property type="protein sequence ID" value="GBG19618.1"/>
    <property type="molecule type" value="Genomic_DNA"/>
</dbReference>
<accession>A0A2R5FQ52</accession>
<dbReference type="RefSeq" id="WP_244919249.1">
    <property type="nucleotide sequence ID" value="NZ_BDUD01000001.1"/>
</dbReference>
<name>A0A2R5FQ52_NOSCO</name>
<evidence type="ECO:0000313" key="1">
    <source>
        <dbReference type="EMBL" id="GBG19618.1"/>
    </source>
</evidence>
<dbReference type="Proteomes" id="UP000245124">
    <property type="component" value="Unassembled WGS sequence"/>
</dbReference>
<protein>
    <submittedName>
        <fullName evidence="1">CheB methylesterase</fullName>
    </submittedName>
</protein>
<dbReference type="AlphaFoldDB" id="A0A2R5FQ52"/>
<dbReference type="InterPro" id="IPR035909">
    <property type="entry name" value="CheB_C"/>
</dbReference>
<gene>
    <name evidence="1" type="ORF">NIES4072_32860</name>
</gene>
<proteinExistence type="predicted"/>
<reference evidence="1 2" key="1">
    <citation type="submission" date="2017-06" db="EMBL/GenBank/DDBJ databases">
        <title>Genome sequencing of cyanobaciteial culture collection at National Institute for Environmental Studies (NIES).</title>
        <authorList>
            <person name="Hirose Y."/>
            <person name="Shimura Y."/>
            <person name="Fujisawa T."/>
            <person name="Nakamura Y."/>
            <person name="Kawachi M."/>
        </authorList>
    </citation>
    <scope>NUCLEOTIDE SEQUENCE [LARGE SCALE GENOMIC DNA]</scope>
    <source>
        <strain evidence="1 2">NIES-4072</strain>
    </source>
</reference>
<comment type="caution">
    <text evidence="1">The sequence shown here is derived from an EMBL/GenBank/DDBJ whole genome shotgun (WGS) entry which is preliminary data.</text>
</comment>
<organism evidence="1 2">
    <name type="scientific">Nostoc commune NIES-4072</name>
    <dbReference type="NCBI Taxonomy" id="2005467"/>
    <lineage>
        <taxon>Bacteria</taxon>
        <taxon>Bacillati</taxon>
        <taxon>Cyanobacteriota</taxon>
        <taxon>Cyanophyceae</taxon>
        <taxon>Nostocales</taxon>
        <taxon>Nostocaceae</taxon>
        <taxon>Nostoc</taxon>
    </lineage>
</organism>
<dbReference type="Gene3D" id="3.40.50.180">
    <property type="entry name" value="Methylesterase CheB, C-terminal domain"/>
    <property type="match status" value="1"/>
</dbReference>